<feature type="domain" description="Integrase catalytic" evidence="1">
    <location>
        <begin position="8"/>
        <end position="152"/>
    </location>
</feature>
<gene>
    <name evidence="2" type="ORF">F8M41_022958</name>
</gene>
<protein>
    <recommendedName>
        <fullName evidence="1">Integrase catalytic domain-containing protein</fullName>
    </recommendedName>
</protein>
<comment type="caution">
    <text evidence="2">The sequence shown here is derived from an EMBL/GenBank/DDBJ whole genome shotgun (WGS) entry which is preliminary data.</text>
</comment>
<name>A0A8H4AE62_GIGMA</name>
<accession>A0A8H4AE62</accession>
<dbReference type="GO" id="GO:0015074">
    <property type="term" value="P:DNA integration"/>
    <property type="evidence" value="ECO:0007669"/>
    <property type="project" value="InterPro"/>
</dbReference>
<dbReference type="GO" id="GO:0005634">
    <property type="term" value="C:nucleus"/>
    <property type="evidence" value="ECO:0007669"/>
    <property type="project" value="UniProtKB-ARBA"/>
</dbReference>
<proteinExistence type="predicted"/>
<dbReference type="InterPro" id="IPR036397">
    <property type="entry name" value="RNaseH_sf"/>
</dbReference>
<organism evidence="2 3">
    <name type="scientific">Gigaspora margarita</name>
    <dbReference type="NCBI Taxonomy" id="4874"/>
    <lineage>
        <taxon>Eukaryota</taxon>
        <taxon>Fungi</taxon>
        <taxon>Fungi incertae sedis</taxon>
        <taxon>Mucoromycota</taxon>
        <taxon>Glomeromycotina</taxon>
        <taxon>Glomeromycetes</taxon>
        <taxon>Diversisporales</taxon>
        <taxon>Gigasporaceae</taxon>
        <taxon>Gigaspora</taxon>
    </lineage>
</organism>
<dbReference type="Proteomes" id="UP000439903">
    <property type="component" value="Unassembled WGS sequence"/>
</dbReference>
<evidence type="ECO:0000313" key="3">
    <source>
        <dbReference type="Proteomes" id="UP000439903"/>
    </source>
</evidence>
<sequence>MKSRTPVVSDGPLEHLQVNLVNLLSYAEHDNGYSYVLMLIDVFSRYVWAISLKDKEESTIHSELDESIWSSRLLLDRRSPRFMRAVYNTPENITPEDVVPENIIPDDIALEDIAPEDIIALEDIMEEITLAATQDSYNQASYEFHVMQIKRA</sequence>
<evidence type="ECO:0000259" key="1">
    <source>
        <dbReference type="PROSITE" id="PS50994"/>
    </source>
</evidence>
<dbReference type="InterPro" id="IPR012337">
    <property type="entry name" value="RNaseH-like_sf"/>
</dbReference>
<evidence type="ECO:0000313" key="2">
    <source>
        <dbReference type="EMBL" id="KAF0484541.1"/>
    </source>
</evidence>
<dbReference type="PROSITE" id="PS50994">
    <property type="entry name" value="INTEGRASE"/>
    <property type="match status" value="1"/>
</dbReference>
<dbReference type="AlphaFoldDB" id="A0A8H4AE62"/>
<dbReference type="InterPro" id="IPR001584">
    <property type="entry name" value="Integrase_cat-core"/>
</dbReference>
<reference evidence="2 3" key="1">
    <citation type="journal article" date="2019" name="Environ. Microbiol.">
        <title>At the nexus of three kingdoms: the genome of the mycorrhizal fungus Gigaspora margarita provides insights into plant, endobacterial and fungal interactions.</title>
        <authorList>
            <person name="Venice F."/>
            <person name="Ghignone S."/>
            <person name="Salvioli di Fossalunga A."/>
            <person name="Amselem J."/>
            <person name="Novero M."/>
            <person name="Xianan X."/>
            <person name="Sedzielewska Toro K."/>
            <person name="Morin E."/>
            <person name="Lipzen A."/>
            <person name="Grigoriev I.V."/>
            <person name="Henrissat B."/>
            <person name="Martin F.M."/>
            <person name="Bonfante P."/>
        </authorList>
    </citation>
    <scope>NUCLEOTIDE SEQUENCE [LARGE SCALE GENOMIC DNA]</scope>
    <source>
        <strain evidence="2 3">BEG34</strain>
    </source>
</reference>
<dbReference type="OrthoDB" id="10267344at2759"/>
<dbReference type="GO" id="GO:0003676">
    <property type="term" value="F:nucleic acid binding"/>
    <property type="evidence" value="ECO:0007669"/>
    <property type="project" value="InterPro"/>
</dbReference>
<dbReference type="EMBL" id="WTPW01000730">
    <property type="protein sequence ID" value="KAF0484541.1"/>
    <property type="molecule type" value="Genomic_DNA"/>
</dbReference>
<keyword evidence="3" id="KW-1185">Reference proteome</keyword>
<dbReference type="SUPFAM" id="SSF53098">
    <property type="entry name" value="Ribonuclease H-like"/>
    <property type="match status" value="1"/>
</dbReference>
<dbReference type="Gene3D" id="3.30.420.10">
    <property type="entry name" value="Ribonuclease H-like superfamily/Ribonuclease H"/>
    <property type="match status" value="1"/>
</dbReference>